<evidence type="ECO:0000313" key="1">
    <source>
        <dbReference type="EMBL" id="JAH39455.1"/>
    </source>
</evidence>
<protein>
    <submittedName>
        <fullName evidence="1">Uncharacterized protein</fullName>
    </submittedName>
</protein>
<dbReference type="AlphaFoldDB" id="A0A0E9SFJ8"/>
<proteinExistence type="predicted"/>
<reference evidence="1" key="2">
    <citation type="journal article" date="2015" name="Fish Shellfish Immunol.">
        <title>Early steps in the European eel (Anguilla anguilla)-Vibrio vulnificus interaction in the gills: Role of the RtxA13 toxin.</title>
        <authorList>
            <person name="Callol A."/>
            <person name="Pajuelo D."/>
            <person name="Ebbesson L."/>
            <person name="Teles M."/>
            <person name="MacKenzie S."/>
            <person name="Amaro C."/>
        </authorList>
    </citation>
    <scope>NUCLEOTIDE SEQUENCE</scope>
</reference>
<name>A0A0E9SFJ8_ANGAN</name>
<sequence>MNIGVHFLSGIPYLKITAIVSHNLKQITSQ</sequence>
<reference evidence="1" key="1">
    <citation type="submission" date="2014-11" db="EMBL/GenBank/DDBJ databases">
        <authorList>
            <person name="Amaro Gonzalez C."/>
        </authorList>
    </citation>
    <scope>NUCLEOTIDE SEQUENCE</scope>
</reference>
<accession>A0A0E9SFJ8</accession>
<dbReference type="EMBL" id="GBXM01069122">
    <property type="protein sequence ID" value="JAH39455.1"/>
    <property type="molecule type" value="Transcribed_RNA"/>
</dbReference>
<organism evidence="1">
    <name type="scientific">Anguilla anguilla</name>
    <name type="common">European freshwater eel</name>
    <name type="synonym">Muraena anguilla</name>
    <dbReference type="NCBI Taxonomy" id="7936"/>
    <lineage>
        <taxon>Eukaryota</taxon>
        <taxon>Metazoa</taxon>
        <taxon>Chordata</taxon>
        <taxon>Craniata</taxon>
        <taxon>Vertebrata</taxon>
        <taxon>Euteleostomi</taxon>
        <taxon>Actinopterygii</taxon>
        <taxon>Neopterygii</taxon>
        <taxon>Teleostei</taxon>
        <taxon>Anguilliformes</taxon>
        <taxon>Anguillidae</taxon>
        <taxon>Anguilla</taxon>
    </lineage>
</organism>